<name>A0A3N0Y210_ANAGA</name>
<feature type="compositionally biased region" description="Polar residues" evidence="1">
    <location>
        <begin position="64"/>
        <end position="91"/>
    </location>
</feature>
<sequence length="142" mass="15804">MLLRNCSMLYRYWFPTVIKHPPNTKQLEWHSTKHRDSDLAKVDSNPTLISCLYGLSESATASEIDTASETNIASQTASETPSETATDSETNFAPEIDRASQTATASEIDTASEDLNPFLHLCNTFRRSGKKEMETGERSTIL</sequence>
<dbReference type="AlphaFoldDB" id="A0A3N0Y210"/>
<organism evidence="2 3">
    <name type="scientific">Anabarilius grahami</name>
    <name type="common">Kanglang fish</name>
    <name type="synonym">Barilius grahami</name>
    <dbReference type="NCBI Taxonomy" id="495550"/>
    <lineage>
        <taxon>Eukaryota</taxon>
        <taxon>Metazoa</taxon>
        <taxon>Chordata</taxon>
        <taxon>Craniata</taxon>
        <taxon>Vertebrata</taxon>
        <taxon>Euteleostomi</taxon>
        <taxon>Actinopterygii</taxon>
        <taxon>Neopterygii</taxon>
        <taxon>Teleostei</taxon>
        <taxon>Ostariophysi</taxon>
        <taxon>Cypriniformes</taxon>
        <taxon>Xenocyprididae</taxon>
        <taxon>Xenocypridinae</taxon>
        <taxon>Xenocypridinae incertae sedis</taxon>
        <taxon>Anabarilius</taxon>
    </lineage>
</organism>
<keyword evidence="3" id="KW-1185">Reference proteome</keyword>
<reference evidence="2 3" key="1">
    <citation type="submission" date="2018-10" db="EMBL/GenBank/DDBJ databases">
        <title>Genome assembly for a Yunnan-Guizhou Plateau 3E fish, Anabarilius grahami (Regan), and its evolutionary and genetic applications.</title>
        <authorList>
            <person name="Jiang W."/>
        </authorList>
    </citation>
    <scope>NUCLEOTIDE SEQUENCE [LARGE SCALE GENOMIC DNA]</scope>
    <source>
        <strain evidence="2">AG-KIZ</strain>
        <tissue evidence="2">Muscle</tissue>
    </source>
</reference>
<evidence type="ECO:0000313" key="2">
    <source>
        <dbReference type="EMBL" id="ROL27904.1"/>
    </source>
</evidence>
<comment type="caution">
    <text evidence="2">The sequence shown here is derived from an EMBL/GenBank/DDBJ whole genome shotgun (WGS) entry which is preliminary data.</text>
</comment>
<accession>A0A3N0Y210</accession>
<feature type="region of interest" description="Disordered" evidence="1">
    <location>
        <begin position="64"/>
        <end position="106"/>
    </location>
</feature>
<dbReference type="EMBL" id="RJVU01053643">
    <property type="protein sequence ID" value="ROL27904.1"/>
    <property type="molecule type" value="Genomic_DNA"/>
</dbReference>
<evidence type="ECO:0000256" key="1">
    <source>
        <dbReference type="SAM" id="MobiDB-lite"/>
    </source>
</evidence>
<protein>
    <submittedName>
        <fullName evidence="2">Uncharacterized protein</fullName>
    </submittedName>
</protein>
<evidence type="ECO:0000313" key="3">
    <source>
        <dbReference type="Proteomes" id="UP000281406"/>
    </source>
</evidence>
<proteinExistence type="predicted"/>
<gene>
    <name evidence="2" type="ORF">DPX16_11034</name>
</gene>
<dbReference type="Proteomes" id="UP000281406">
    <property type="component" value="Unassembled WGS sequence"/>
</dbReference>